<comment type="caution">
    <text evidence="2">The sequence shown here is derived from an EMBL/GenBank/DDBJ whole genome shotgun (WGS) entry which is preliminary data.</text>
</comment>
<keyword evidence="1" id="KW-0472">Membrane</keyword>
<keyword evidence="1" id="KW-1133">Transmembrane helix</keyword>
<evidence type="ECO:0000313" key="2">
    <source>
        <dbReference type="EMBL" id="GAF70485.1"/>
    </source>
</evidence>
<feature type="transmembrane region" description="Helical" evidence="1">
    <location>
        <begin position="94"/>
        <end position="113"/>
    </location>
</feature>
<feature type="transmembrane region" description="Helical" evidence="1">
    <location>
        <begin position="120"/>
        <end position="137"/>
    </location>
</feature>
<dbReference type="EMBL" id="BARS01003940">
    <property type="protein sequence ID" value="GAF70485.1"/>
    <property type="molecule type" value="Genomic_DNA"/>
</dbReference>
<feature type="transmembrane region" description="Helical" evidence="1">
    <location>
        <begin position="168"/>
        <end position="199"/>
    </location>
</feature>
<reference evidence="2" key="1">
    <citation type="journal article" date="2014" name="Front. Microbiol.">
        <title>High frequency of phylogenetically diverse reductive dehalogenase-homologous genes in deep subseafloor sedimentary metagenomes.</title>
        <authorList>
            <person name="Kawai M."/>
            <person name="Futagami T."/>
            <person name="Toyoda A."/>
            <person name="Takaki Y."/>
            <person name="Nishi S."/>
            <person name="Hori S."/>
            <person name="Arai W."/>
            <person name="Tsubouchi T."/>
            <person name="Morono Y."/>
            <person name="Uchiyama I."/>
            <person name="Ito T."/>
            <person name="Fujiyama A."/>
            <person name="Inagaki F."/>
            <person name="Takami H."/>
        </authorList>
    </citation>
    <scope>NUCLEOTIDE SEQUENCE</scope>
    <source>
        <strain evidence="2">Expedition CK06-06</strain>
    </source>
</reference>
<feature type="transmembrane region" description="Helical" evidence="1">
    <location>
        <begin position="211"/>
        <end position="232"/>
    </location>
</feature>
<evidence type="ECO:0008006" key="3">
    <source>
        <dbReference type="Google" id="ProtNLM"/>
    </source>
</evidence>
<accession>X0T384</accession>
<sequence length="273" mass="28243">MSPGPSAVRLRPIILSAVAAVLLIACSGLLLLDALLPLLGGVGWDESAYVHRGFLATEGFEIRLADSPLTGLAYSAGYLAFGSSPVWLVQSARAGRVISFVLLWAGALLVAGALRSQARCAVFVALVAFAPTLRVLLDNPADAAFAALSGFALAFFLAFLQEGRALPLVLASAATALGALARPDGLVLAAVLFVLAIAFGRRRGNPLRAAAAAALPFVALVGGYVLLLGGLTGDYSLGLAQRTYTAFEQGYGIAFGERFSKTNKYAAGIEECR</sequence>
<dbReference type="AlphaFoldDB" id="X0T384"/>
<name>X0T384_9ZZZZ</name>
<organism evidence="2">
    <name type="scientific">marine sediment metagenome</name>
    <dbReference type="NCBI Taxonomy" id="412755"/>
    <lineage>
        <taxon>unclassified sequences</taxon>
        <taxon>metagenomes</taxon>
        <taxon>ecological metagenomes</taxon>
    </lineage>
</organism>
<feature type="non-terminal residue" evidence="2">
    <location>
        <position position="273"/>
    </location>
</feature>
<protein>
    <recommendedName>
        <fullName evidence="3">Glycosyltransferase RgtA/B/C/D-like domain-containing protein</fullName>
    </recommendedName>
</protein>
<gene>
    <name evidence="2" type="ORF">S01H1_07662</name>
</gene>
<evidence type="ECO:0000256" key="1">
    <source>
        <dbReference type="SAM" id="Phobius"/>
    </source>
</evidence>
<keyword evidence="1" id="KW-0812">Transmembrane</keyword>
<proteinExistence type="predicted"/>
<feature type="transmembrane region" description="Helical" evidence="1">
    <location>
        <begin position="12"/>
        <end position="32"/>
    </location>
</feature>
<feature type="transmembrane region" description="Helical" evidence="1">
    <location>
        <begin position="143"/>
        <end position="161"/>
    </location>
</feature>